<evidence type="ECO:0000313" key="2">
    <source>
        <dbReference type="Proteomes" id="UP000516148"/>
    </source>
</evidence>
<organism evidence="1 2">
    <name type="scientific">Sphingomonas alpina</name>
    <dbReference type="NCBI Taxonomy" id="653931"/>
    <lineage>
        <taxon>Bacteria</taxon>
        <taxon>Pseudomonadati</taxon>
        <taxon>Pseudomonadota</taxon>
        <taxon>Alphaproteobacteria</taxon>
        <taxon>Sphingomonadales</taxon>
        <taxon>Sphingomonadaceae</taxon>
        <taxon>Sphingomonas</taxon>
    </lineage>
</organism>
<dbReference type="RefSeq" id="WP_187760684.1">
    <property type="nucleotide sequence ID" value="NZ_CP061038.1"/>
</dbReference>
<dbReference type="KEGG" id="spap:H3Z74_16590"/>
<sequence length="436" mass="46656">MGAADPQRAGNQSNDIGLEQFTVPADQSVQTISGTGTVEDFVRGRGDPAGESSATRLSKVNAYLKAVDARNAAYAAIEQAKSKFGLVEDADHDPAGSLNRPFNSARVGYGLASLAASSRALVAANPASPETDKLYLLEFADALERASIAMSGGRWIDANPNPDFFSYNRIDYPDFSSAYQARIFTQSKQPSASALTPEMIEERQKIELDRQVMAGRNDALPSFVEQTYFTARAGDASLDELQRQIARGQFLDAATAAAGAAAASGSGSGGISIGLPLGGRRSTSFYPDYKRSSLLEVEPAVRNARLAYVGGTPDKFSSTGGAVVNRMRSEGLIVGEGPLLRGNPNNLQLRLEDGQLVPIDSTIDMAHKIDVVTLWNAGSHYTGAKSTHVRKFMLDADNYILQPRSINRSEGAKIRQVYRRPLMRAADRKGGDGGGR</sequence>
<protein>
    <submittedName>
        <fullName evidence="1">Uncharacterized protein</fullName>
    </submittedName>
</protein>
<dbReference type="EMBL" id="CP061038">
    <property type="protein sequence ID" value="QNQ08356.1"/>
    <property type="molecule type" value="Genomic_DNA"/>
</dbReference>
<proteinExistence type="predicted"/>
<gene>
    <name evidence="1" type="ORF">H3Z74_16590</name>
</gene>
<accession>A0A7H0LFA3</accession>
<name>A0A7H0LFA3_9SPHN</name>
<dbReference type="AlphaFoldDB" id="A0A7H0LFA3"/>
<keyword evidence="2" id="KW-1185">Reference proteome</keyword>
<evidence type="ECO:0000313" key="1">
    <source>
        <dbReference type="EMBL" id="QNQ08356.1"/>
    </source>
</evidence>
<reference evidence="1 2" key="1">
    <citation type="submission" date="2020-09" db="EMBL/GenBank/DDBJ databases">
        <title>Sphingomonas sp., a new species isolated from pork steak.</title>
        <authorList>
            <person name="Heidler von Heilborn D."/>
        </authorList>
    </citation>
    <scope>NUCLEOTIDE SEQUENCE [LARGE SCALE GENOMIC DNA]</scope>
    <source>
        <strain evidence="2">S8-3T</strain>
    </source>
</reference>
<dbReference type="Proteomes" id="UP000516148">
    <property type="component" value="Chromosome"/>
</dbReference>